<dbReference type="InterPro" id="IPR038765">
    <property type="entry name" value="Papain-like_cys_pep_sf"/>
</dbReference>
<reference evidence="3" key="1">
    <citation type="submission" date="2024-06" db="EMBL/GenBank/DDBJ databases">
        <authorList>
            <person name="Ryan C."/>
        </authorList>
    </citation>
    <scope>NUCLEOTIDE SEQUENCE [LARGE SCALE GENOMIC DNA]</scope>
</reference>
<evidence type="ECO:0000259" key="1">
    <source>
        <dbReference type="Pfam" id="PF00112"/>
    </source>
</evidence>
<dbReference type="SUPFAM" id="SSF54001">
    <property type="entry name" value="Cysteine proteinases"/>
    <property type="match status" value="1"/>
</dbReference>
<evidence type="ECO:0000313" key="3">
    <source>
        <dbReference type="Proteomes" id="UP001497457"/>
    </source>
</evidence>
<dbReference type="AlphaFoldDB" id="A0ABC8ZSN8"/>
<name>A0ABC8ZSN8_9POAL</name>
<reference evidence="2 3" key="2">
    <citation type="submission" date="2024-10" db="EMBL/GenBank/DDBJ databases">
        <authorList>
            <person name="Ryan C."/>
        </authorList>
    </citation>
    <scope>NUCLEOTIDE SEQUENCE [LARGE SCALE GENOMIC DNA]</scope>
</reference>
<dbReference type="InterPro" id="IPR000668">
    <property type="entry name" value="Peptidase_C1A_C"/>
</dbReference>
<organism evidence="2 3">
    <name type="scientific">Urochloa decumbens</name>
    <dbReference type="NCBI Taxonomy" id="240449"/>
    <lineage>
        <taxon>Eukaryota</taxon>
        <taxon>Viridiplantae</taxon>
        <taxon>Streptophyta</taxon>
        <taxon>Embryophyta</taxon>
        <taxon>Tracheophyta</taxon>
        <taxon>Spermatophyta</taxon>
        <taxon>Magnoliopsida</taxon>
        <taxon>Liliopsida</taxon>
        <taxon>Poales</taxon>
        <taxon>Poaceae</taxon>
        <taxon>PACMAD clade</taxon>
        <taxon>Panicoideae</taxon>
        <taxon>Panicodae</taxon>
        <taxon>Paniceae</taxon>
        <taxon>Melinidinae</taxon>
        <taxon>Urochloa</taxon>
    </lineage>
</organism>
<dbReference type="EMBL" id="OZ075129">
    <property type="protein sequence ID" value="CAL4966189.1"/>
    <property type="molecule type" value="Genomic_DNA"/>
</dbReference>
<feature type="domain" description="Peptidase C1A papain C-terminal" evidence="1">
    <location>
        <begin position="33"/>
        <end position="215"/>
    </location>
</feature>
<dbReference type="Proteomes" id="UP001497457">
    <property type="component" value="Chromosome 19rd"/>
</dbReference>
<evidence type="ECO:0000313" key="2">
    <source>
        <dbReference type="EMBL" id="CAL4966189.1"/>
    </source>
</evidence>
<keyword evidence="3" id="KW-1185">Reference proteome</keyword>
<protein>
    <recommendedName>
        <fullName evidence="1">Peptidase C1A papain C-terminal domain-containing protein</fullName>
    </recommendedName>
</protein>
<gene>
    <name evidence="2" type="ORF">URODEC1_LOCUS47647</name>
</gene>
<proteinExistence type="predicted"/>
<sequence>MVLKTYKFARSRYTWRNRHVDSDSTLPKVMGTSKNQDDYGKGSCAYVGTCCSLEAHVRIKTKQSRELSPRDLEKKVAALTKASERMRSKGRMTRCFYVLCNEGVAFQDSEETCKVESYRAYYLERRGHAAAAINEYLRYGPMIGVFEVRGRDLDRYGLSTGFDAIHFVNYGHRNGVQHQTHAVTIPGFGLQEICPFWEFQNTHGREWRGSARGYGQLYAPHLIELYGYKLAA</sequence>
<dbReference type="Gene3D" id="3.90.70.10">
    <property type="entry name" value="Cysteine proteinases"/>
    <property type="match status" value="1"/>
</dbReference>
<accession>A0ABC8ZSN8</accession>
<dbReference type="Pfam" id="PF00112">
    <property type="entry name" value="Peptidase_C1"/>
    <property type="match status" value="1"/>
</dbReference>